<evidence type="ECO:0000256" key="1">
    <source>
        <dbReference type="SAM" id="MobiDB-lite"/>
    </source>
</evidence>
<proteinExistence type="predicted"/>
<evidence type="ECO:0000313" key="3">
    <source>
        <dbReference type="Proteomes" id="UP000215027"/>
    </source>
</evidence>
<dbReference type="EMBL" id="LN890655">
    <property type="protein sequence ID" value="CUS04558.2"/>
    <property type="molecule type" value="Genomic_DNA"/>
</dbReference>
<dbReference type="KEGG" id="pbf:CFX0092_A2680"/>
<dbReference type="OrthoDB" id="163100at2"/>
<organism evidence="2 3">
    <name type="scientific">Candidatus Promineifilum breve</name>
    <dbReference type="NCBI Taxonomy" id="1806508"/>
    <lineage>
        <taxon>Bacteria</taxon>
        <taxon>Bacillati</taxon>
        <taxon>Chloroflexota</taxon>
        <taxon>Ardenticatenia</taxon>
        <taxon>Candidatus Promineifilales</taxon>
        <taxon>Candidatus Promineifilaceae</taxon>
        <taxon>Candidatus Promineifilum</taxon>
    </lineage>
</organism>
<reference evidence="2" key="1">
    <citation type="submission" date="2016-01" db="EMBL/GenBank/DDBJ databases">
        <authorList>
            <person name="Mcilroy J.S."/>
            <person name="Karst M S."/>
            <person name="Albertsen M."/>
        </authorList>
    </citation>
    <scope>NUCLEOTIDE SEQUENCE</scope>
    <source>
        <strain evidence="2">Cfx-K</strain>
    </source>
</reference>
<keyword evidence="3" id="KW-1185">Reference proteome</keyword>
<protein>
    <submittedName>
        <fullName evidence="2">Uncharacterized protein</fullName>
    </submittedName>
</protein>
<feature type="region of interest" description="Disordered" evidence="1">
    <location>
        <begin position="1"/>
        <end position="22"/>
    </location>
</feature>
<accession>A0A160T5R7</accession>
<dbReference type="Pfam" id="PF13289">
    <property type="entry name" value="SIR2_2"/>
    <property type="match status" value="1"/>
</dbReference>
<dbReference type="RefSeq" id="WP_095043877.1">
    <property type="nucleotide sequence ID" value="NZ_LN890655.1"/>
</dbReference>
<sequence>MSRQRLKEWTEQKRKEQQEAEPADIWSELAPRIADGQIIPIVSNSIYQDLVFASLLAEPEPGATKGDATGANDLNYNAEDILADAWATDVGFPLPEQHWLPRVALFVRVARSKTTREAKATYLNFLKDTLTFLARTEGKADAATLDEIGADRERYSFTEVAAELGYPVAGKSPNPIDLLAQLNLPIYITTSHFDFLERAIRANGRENVRTQVCFWSGEPTKWADPSHKTDFDFEPTEATPLVYHVFGLETYLESMVLTEDDYLDFLSTLARDTSSENRIMPPYLQKAIAKSSLLMLGYRLRDWEFRVMFRGLIRPSTLREFNLAIQMDLHRQSARATAEQIKAYLEKYLLDNANFTVSWDSPQAFMNRLWEEWQEWRR</sequence>
<gene>
    <name evidence="2" type="ORF">CFX0092_A2680</name>
</gene>
<name>A0A160T5R7_9CHLR</name>
<feature type="compositionally biased region" description="Basic and acidic residues" evidence="1">
    <location>
        <begin position="1"/>
        <end position="18"/>
    </location>
</feature>
<dbReference type="AlphaFoldDB" id="A0A160T5R7"/>
<dbReference type="Proteomes" id="UP000215027">
    <property type="component" value="Chromosome I"/>
</dbReference>
<evidence type="ECO:0000313" key="2">
    <source>
        <dbReference type="EMBL" id="CUS04558.2"/>
    </source>
</evidence>